<evidence type="ECO:0000313" key="3">
    <source>
        <dbReference type="Proteomes" id="UP001597280"/>
    </source>
</evidence>
<proteinExistence type="predicted"/>
<organism evidence="2 3">
    <name type="scientific">Brachybacterium rhamnosum</name>
    <dbReference type="NCBI Taxonomy" id="173361"/>
    <lineage>
        <taxon>Bacteria</taxon>
        <taxon>Bacillati</taxon>
        <taxon>Actinomycetota</taxon>
        <taxon>Actinomycetes</taxon>
        <taxon>Micrococcales</taxon>
        <taxon>Dermabacteraceae</taxon>
        <taxon>Brachybacterium</taxon>
    </lineage>
</organism>
<dbReference type="Proteomes" id="UP001597280">
    <property type="component" value="Unassembled WGS sequence"/>
</dbReference>
<evidence type="ECO:0000313" key="2">
    <source>
        <dbReference type="EMBL" id="MFD1835041.1"/>
    </source>
</evidence>
<protein>
    <submittedName>
        <fullName evidence="2">Uncharacterized protein</fullName>
    </submittedName>
</protein>
<keyword evidence="3" id="KW-1185">Reference proteome</keyword>
<sequence length="102" mass="10523">MSADPRDYPLTVPVLPRDGAVDPSEGDYLGPSNAGEPGELGNPHGPSVVSPGIHGVQGVRPVRPGDVSSDPAVQDAAEKEHVAEWHPDTVPPEPEPEPDPAG</sequence>
<dbReference type="EMBL" id="JBHUFL010000002">
    <property type="protein sequence ID" value="MFD1835041.1"/>
    <property type="molecule type" value="Genomic_DNA"/>
</dbReference>
<evidence type="ECO:0000256" key="1">
    <source>
        <dbReference type="SAM" id="MobiDB-lite"/>
    </source>
</evidence>
<feature type="region of interest" description="Disordered" evidence="1">
    <location>
        <begin position="1"/>
        <end position="102"/>
    </location>
</feature>
<name>A0ABW4PZZ6_9MICO</name>
<accession>A0ABW4PZZ6</accession>
<reference evidence="3" key="1">
    <citation type="journal article" date="2019" name="Int. J. Syst. Evol. Microbiol.">
        <title>The Global Catalogue of Microorganisms (GCM) 10K type strain sequencing project: providing services to taxonomists for standard genome sequencing and annotation.</title>
        <authorList>
            <consortium name="The Broad Institute Genomics Platform"/>
            <consortium name="The Broad Institute Genome Sequencing Center for Infectious Disease"/>
            <person name="Wu L."/>
            <person name="Ma J."/>
        </authorList>
    </citation>
    <scope>NUCLEOTIDE SEQUENCE [LARGE SCALE GENOMIC DNA]</scope>
    <source>
        <strain evidence="3">JCM 11650</strain>
    </source>
</reference>
<comment type="caution">
    <text evidence="2">The sequence shown here is derived from an EMBL/GenBank/DDBJ whole genome shotgun (WGS) entry which is preliminary data.</text>
</comment>
<feature type="compositionally biased region" description="Basic and acidic residues" evidence="1">
    <location>
        <begin position="76"/>
        <end position="87"/>
    </location>
</feature>
<dbReference type="RefSeq" id="WP_343904252.1">
    <property type="nucleotide sequence ID" value="NZ_BAAAIS010000002.1"/>
</dbReference>
<gene>
    <name evidence="2" type="ORF">ACFSDA_08105</name>
</gene>